<dbReference type="GeneID" id="63825908"/>
<proteinExistence type="predicted"/>
<reference evidence="2 3" key="1">
    <citation type="journal article" date="2016" name="Mol. Biol. Evol.">
        <title>Comparative Genomics of Early-Diverging Mushroom-Forming Fungi Provides Insights into the Origins of Lignocellulose Decay Capabilities.</title>
        <authorList>
            <person name="Nagy L.G."/>
            <person name="Riley R."/>
            <person name="Tritt A."/>
            <person name="Adam C."/>
            <person name="Daum C."/>
            <person name="Floudas D."/>
            <person name="Sun H."/>
            <person name="Yadav J.S."/>
            <person name="Pangilinan J."/>
            <person name="Larsson K.H."/>
            <person name="Matsuura K."/>
            <person name="Barry K."/>
            <person name="Labutti K."/>
            <person name="Kuo R."/>
            <person name="Ohm R.A."/>
            <person name="Bhattacharya S.S."/>
            <person name="Shirouzu T."/>
            <person name="Yoshinaga Y."/>
            <person name="Martin F.M."/>
            <person name="Grigoriev I.V."/>
            <person name="Hibbett D.S."/>
        </authorList>
    </citation>
    <scope>NUCLEOTIDE SEQUENCE [LARGE SCALE GENOMIC DNA]</scope>
    <source>
        <strain evidence="2 3">93-53</strain>
    </source>
</reference>
<accession>A0A165EB29</accession>
<protein>
    <submittedName>
        <fullName evidence="2">Uncharacterized protein</fullName>
    </submittedName>
</protein>
<keyword evidence="3" id="KW-1185">Reference proteome</keyword>
<sequence length="76" mass="8791">MRVPTPKKVRPMQCRKAAPRVRRAEEKRIESQYGAETIHLQNGMTLRLAQLLEPACQVVQKNHLEAIGFQPQMINR</sequence>
<dbReference type="EMBL" id="KV427623">
    <property type="protein sequence ID" value="KZT06635.1"/>
    <property type="molecule type" value="Genomic_DNA"/>
</dbReference>
<gene>
    <name evidence="2" type="ORF">LAESUDRAFT_725728</name>
</gene>
<evidence type="ECO:0000256" key="1">
    <source>
        <dbReference type="SAM" id="MobiDB-lite"/>
    </source>
</evidence>
<feature type="region of interest" description="Disordered" evidence="1">
    <location>
        <begin position="1"/>
        <end position="25"/>
    </location>
</feature>
<name>A0A165EB29_9APHY</name>
<feature type="compositionally biased region" description="Basic residues" evidence="1">
    <location>
        <begin position="1"/>
        <end position="10"/>
    </location>
</feature>
<evidence type="ECO:0000313" key="3">
    <source>
        <dbReference type="Proteomes" id="UP000076871"/>
    </source>
</evidence>
<dbReference type="Proteomes" id="UP000076871">
    <property type="component" value="Unassembled WGS sequence"/>
</dbReference>
<dbReference type="InParanoid" id="A0A165EB29"/>
<evidence type="ECO:0000313" key="2">
    <source>
        <dbReference type="EMBL" id="KZT06635.1"/>
    </source>
</evidence>
<dbReference type="RefSeq" id="XP_040764375.1">
    <property type="nucleotide sequence ID" value="XM_040908879.1"/>
</dbReference>
<organism evidence="2 3">
    <name type="scientific">Laetiporus sulphureus 93-53</name>
    <dbReference type="NCBI Taxonomy" id="1314785"/>
    <lineage>
        <taxon>Eukaryota</taxon>
        <taxon>Fungi</taxon>
        <taxon>Dikarya</taxon>
        <taxon>Basidiomycota</taxon>
        <taxon>Agaricomycotina</taxon>
        <taxon>Agaricomycetes</taxon>
        <taxon>Polyporales</taxon>
        <taxon>Laetiporus</taxon>
    </lineage>
</organism>
<dbReference type="AlphaFoldDB" id="A0A165EB29"/>